<comment type="subcellular location">
    <subcellularLocation>
        <location evidence="1">Cell membrane</location>
        <topology evidence="1">Multi-pass membrane protein</topology>
    </subcellularLocation>
</comment>
<evidence type="ECO:0000256" key="5">
    <source>
        <dbReference type="ARBA" id="ARBA00023136"/>
    </source>
</evidence>
<evidence type="ECO:0000313" key="9">
    <source>
        <dbReference type="Proteomes" id="UP001268683"/>
    </source>
</evidence>
<feature type="transmembrane region" description="Helical" evidence="6">
    <location>
        <begin position="814"/>
        <end position="835"/>
    </location>
</feature>
<keyword evidence="2" id="KW-1003">Cell membrane</keyword>
<feature type="domain" description="ABC3 transporter permease C-terminal" evidence="7">
    <location>
        <begin position="276"/>
        <end position="390"/>
    </location>
</feature>
<dbReference type="PANTHER" id="PTHR30287">
    <property type="entry name" value="MEMBRANE COMPONENT OF PREDICTED ABC SUPERFAMILY METABOLITE UPTAKE TRANSPORTER"/>
    <property type="match status" value="1"/>
</dbReference>
<evidence type="ECO:0000256" key="3">
    <source>
        <dbReference type="ARBA" id="ARBA00022692"/>
    </source>
</evidence>
<evidence type="ECO:0000256" key="1">
    <source>
        <dbReference type="ARBA" id="ARBA00004651"/>
    </source>
</evidence>
<keyword evidence="5 6" id="KW-0472">Membrane</keyword>
<feature type="transmembrane region" description="Helical" evidence="6">
    <location>
        <begin position="773"/>
        <end position="802"/>
    </location>
</feature>
<feature type="transmembrane region" description="Helical" evidence="6">
    <location>
        <begin position="436"/>
        <end position="459"/>
    </location>
</feature>
<feature type="transmembrane region" description="Helical" evidence="6">
    <location>
        <begin position="362"/>
        <end position="384"/>
    </location>
</feature>
<feature type="transmembrane region" description="Helical" evidence="6">
    <location>
        <begin position="320"/>
        <end position="342"/>
    </location>
</feature>
<accession>A0AA52EGS4</accession>
<gene>
    <name evidence="8" type="ORF">QGN29_03185</name>
</gene>
<dbReference type="PANTHER" id="PTHR30287:SF1">
    <property type="entry name" value="INNER MEMBRANE PROTEIN"/>
    <property type="match status" value="1"/>
</dbReference>
<keyword evidence="9" id="KW-1185">Reference proteome</keyword>
<dbReference type="EMBL" id="CP123872">
    <property type="protein sequence ID" value="WND03373.1"/>
    <property type="molecule type" value="Genomic_DNA"/>
</dbReference>
<dbReference type="InterPro" id="IPR003838">
    <property type="entry name" value="ABC3_permease_C"/>
</dbReference>
<dbReference type="Pfam" id="PF02687">
    <property type="entry name" value="FtsX"/>
    <property type="match status" value="2"/>
</dbReference>
<evidence type="ECO:0000256" key="2">
    <source>
        <dbReference type="ARBA" id="ARBA00022475"/>
    </source>
</evidence>
<dbReference type="AlphaFoldDB" id="A0AA52EGS4"/>
<evidence type="ECO:0000259" key="7">
    <source>
        <dbReference type="Pfam" id="PF02687"/>
    </source>
</evidence>
<dbReference type="KEGG" id="tmk:QGN29_03185"/>
<feature type="transmembrane region" description="Helical" evidence="6">
    <location>
        <begin position="272"/>
        <end position="292"/>
    </location>
</feature>
<evidence type="ECO:0000256" key="6">
    <source>
        <dbReference type="SAM" id="Phobius"/>
    </source>
</evidence>
<feature type="transmembrane region" description="Helical" evidence="6">
    <location>
        <begin position="31"/>
        <end position="51"/>
    </location>
</feature>
<feature type="domain" description="ABC3 transporter permease C-terminal" evidence="7">
    <location>
        <begin position="733"/>
        <end position="844"/>
    </location>
</feature>
<feature type="transmembrane region" description="Helical" evidence="6">
    <location>
        <begin position="411"/>
        <end position="429"/>
    </location>
</feature>
<keyword evidence="3 6" id="KW-0812">Transmembrane</keyword>
<name>A0AA52EGS4_9PROT</name>
<proteinExistence type="predicted"/>
<evidence type="ECO:0000256" key="4">
    <source>
        <dbReference type="ARBA" id="ARBA00022989"/>
    </source>
</evidence>
<feature type="transmembrane region" description="Helical" evidence="6">
    <location>
        <begin position="733"/>
        <end position="752"/>
    </location>
</feature>
<dbReference type="GO" id="GO:0005886">
    <property type="term" value="C:plasma membrane"/>
    <property type="evidence" value="ECO:0007669"/>
    <property type="project" value="UniProtKB-SubCell"/>
</dbReference>
<dbReference type="RefSeq" id="WP_310799226.1">
    <property type="nucleotide sequence ID" value="NZ_CP123872.1"/>
</dbReference>
<protein>
    <submittedName>
        <fullName evidence="8">FtsX-like permease family protein</fullName>
    </submittedName>
</protein>
<organism evidence="8 9">
    <name type="scientific">Temperatibacter marinus</name>
    <dbReference type="NCBI Taxonomy" id="1456591"/>
    <lineage>
        <taxon>Bacteria</taxon>
        <taxon>Pseudomonadati</taxon>
        <taxon>Pseudomonadota</taxon>
        <taxon>Alphaproteobacteria</taxon>
        <taxon>Kordiimonadales</taxon>
        <taxon>Temperatibacteraceae</taxon>
        <taxon>Temperatibacter</taxon>
    </lineage>
</organism>
<evidence type="ECO:0000313" key="8">
    <source>
        <dbReference type="EMBL" id="WND03373.1"/>
    </source>
</evidence>
<keyword evidence="4 6" id="KW-1133">Transmembrane helix</keyword>
<dbReference type="Proteomes" id="UP001268683">
    <property type="component" value="Chromosome"/>
</dbReference>
<dbReference type="InterPro" id="IPR038766">
    <property type="entry name" value="Membrane_comp_ABC_pdt"/>
</dbReference>
<reference evidence="8" key="1">
    <citation type="submission" date="2023-04" db="EMBL/GenBank/DDBJ databases">
        <title>Complete genome sequence of Temperatibacter marinus.</title>
        <authorList>
            <person name="Rong J.-C."/>
            <person name="Yi M.-L."/>
            <person name="Zhao Q."/>
        </authorList>
    </citation>
    <scope>NUCLEOTIDE SEQUENCE</scope>
    <source>
        <strain evidence="8">NBRC 110045</strain>
    </source>
</reference>
<sequence>MTRHSQNGAYAGLPVWARIALRELRGGLGGFKIFIACLVIGVATIAAVGTLTKSIEDSLAREGQTILGGDIEIGTGRKTIPQTALTYLKEKGTLITTSRMPTMARSMTSGEATMVDLRAVGEGYPLYGRVETVPQQEMGTILAQNNAVFGVAIEELLADRLQLKIGDKIKLGTLQAEVRSLIISEPDKANLGFQLGPTVMISNAGLQQTGLVQYGSLIGYAYKLRLQKNDQQALTDFRTNFKEAFPDTDWRVRDRTNSAPGLRRFIERMGMFLTLVGLTALIVGGVGVGNAVKGYMDFKTRTIATLKILGASGSTIFKVYFAQILIIGLISIGVGLVVGSFLPQLLVQLLPDNFPIEAHAGIYTMPLVLAALYGLLVTTAFTAWPLGVARDLPPVRLFREQVEGDRTRPRATYLALIIASAITIVMLSVGMSDRKMIAAGFMAGAVGSLLLLRLTSWLIEKIASKLPKTRKPLLRLAIANIHRPGAATGPVTISLGLGLTLFSALALIEGNLDAQVQEQVPERAPSFFFMDIQKSQIDGFKEDVLSVDGISDLETVANLRGRVIKFNGADVDMNKVGEGFRWIVRGDRGITYLKELPLGSDVVKGSWWPEDYQGQPEISIGEREAAGLGLDIGDTVTFNILGREITATIRSIRKINWSSMGFNFVFIFDPYTLSVAPHTLMATVKTTNAEAERTAHRLITKKYENVSVIRMKEILQKLNDLLSQMSVAIKGTALIAILSGILVLAGAIAAGFRQRVYESVILKVVGAVRSQILKAYILEYLMVGLIVALIALALGGLAGYVVVTQVWQMQFTWLPVPIMITLATSLVVTLGFGLMGSFRALAVSPNSVLRNE</sequence>